<accession>A0A1B8AC23</accession>
<keyword evidence="4" id="KW-1185">Reference proteome</keyword>
<reference evidence="3 4" key="1">
    <citation type="submission" date="2016-06" db="EMBL/GenBank/DDBJ databases">
        <title>Living apart together: crosstalk between the core and supernumerary genomes in a fungal plant pathogen.</title>
        <authorList>
            <person name="Vanheule A."/>
            <person name="Audenaert K."/>
            <person name="Warris S."/>
            <person name="Van De Geest H."/>
            <person name="Schijlen E."/>
            <person name="Hofte M."/>
            <person name="De Saeger S."/>
            <person name="Haesaert G."/>
            <person name="Waalwijk C."/>
            <person name="Van Der Lee T."/>
        </authorList>
    </citation>
    <scope>NUCLEOTIDE SEQUENCE [LARGE SCALE GENOMIC DNA]</scope>
    <source>
        <strain evidence="3 4">2516</strain>
    </source>
</reference>
<protein>
    <submittedName>
        <fullName evidence="3">Uncharacterized protein</fullName>
    </submittedName>
</protein>
<gene>
    <name evidence="3" type="ORF">FPOA_09749</name>
</gene>
<evidence type="ECO:0000256" key="1">
    <source>
        <dbReference type="SAM" id="MobiDB-lite"/>
    </source>
</evidence>
<organism evidence="3 4">
    <name type="scientific">Fusarium poae</name>
    <dbReference type="NCBI Taxonomy" id="36050"/>
    <lineage>
        <taxon>Eukaryota</taxon>
        <taxon>Fungi</taxon>
        <taxon>Dikarya</taxon>
        <taxon>Ascomycota</taxon>
        <taxon>Pezizomycotina</taxon>
        <taxon>Sordariomycetes</taxon>
        <taxon>Hypocreomycetidae</taxon>
        <taxon>Hypocreales</taxon>
        <taxon>Nectriaceae</taxon>
        <taxon>Fusarium</taxon>
    </lineage>
</organism>
<dbReference type="EMBL" id="LYXU01000004">
    <property type="protein sequence ID" value="OBS18021.1"/>
    <property type="molecule type" value="Genomic_DNA"/>
</dbReference>
<feature type="transmembrane region" description="Helical" evidence="2">
    <location>
        <begin position="216"/>
        <end position="236"/>
    </location>
</feature>
<name>A0A1B8AC23_FUSPO</name>
<evidence type="ECO:0000256" key="2">
    <source>
        <dbReference type="SAM" id="Phobius"/>
    </source>
</evidence>
<dbReference type="OMA" id="FRRHVEN"/>
<keyword evidence="2" id="KW-1133">Transmembrane helix</keyword>
<feature type="transmembrane region" description="Helical" evidence="2">
    <location>
        <begin position="242"/>
        <end position="258"/>
    </location>
</feature>
<sequence length="299" mass="34441">MSPVDTPSSLPQMTNASSNLESQAASTDEQTENEEVRQDPESQENAEYGRGKLLELAAWKDQDPTHILFRRHVENGSLCVDLEANYLEKDATVLRNKVESDDEDLEECHQRFMARLGRFYQFGYQFSKIMELDEPSGVFLNNSLYLAREKWGEEKGIHLRAKNEDWASLYKTDKPDQWICYLLHHPLSLRIMRDMNLVSNEGGITITFISGRYARFAIVGLFNCFVCIFVSAPVAILTLSTMTPMGTIVTYLSFVLCPRKRRMMERTFVWHNSAGSFGTSLLENWRTPVQQQKIEVRNF</sequence>
<evidence type="ECO:0000313" key="3">
    <source>
        <dbReference type="EMBL" id="OBS18021.1"/>
    </source>
</evidence>
<evidence type="ECO:0000313" key="4">
    <source>
        <dbReference type="Proteomes" id="UP000091967"/>
    </source>
</evidence>
<feature type="region of interest" description="Disordered" evidence="1">
    <location>
        <begin position="1"/>
        <end position="47"/>
    </location>
</feature>
<keyword evidence="2" id="KW-0812">Transmembrane</keyword>
<dbReference type="AlphaFoldDB" id="A0A1B8AC23"/>
<dbReference type="Proteomes" id="UP000091967">
    <property type="component" value="Unassembled WGS sequence"/>
</dbReference>
<comment type="caution">
    <text evidence="3">The sequence shown here is derived from an EMBL/GenBank/DDBJ whole genome shotgun (WGS) entry which is preliminary data.</text>
</comment>
<keyword evidence="2" id="KW-0472">Membrane</keyword>
<proteinExistence type="predicted"/>
<feature type="compositionally biased region" description="Polar residues" evidence="1">
    <location>
        <begin position="1"/>
        <end position="28"/>
    </location>
</feature>